<evidence type="ECO:0000313" key="2">
    <source>
        <dbReference type="Proteomes" id="UP000189733"/>
    </source>
</evidence>
<accession>A0A1T4VI42</accession>
<keyword evidence="2" id="KW-1185">Reference proteome</keyword>
<dbReference type="AlphaFoldDB" id="A0A1T4VI42"/>
<protein>
    <submittedName>
        <fullName evidence="1">Uncharacterized protein</fullName>
    </submittedName>
</protein>
<reference evidence="1 2" key="1">
    <citation type="submission" date="2017-02" db="EMBL/GenBank/DDBJ databases">
        <authorList>
            <person name="Peterson S.W."/>
        </authorList>
    </citation>
    <scope>NUCLEOTIDE SEQUENCE [LARGE SCALE GENOMIC DNA]</scope>
    <source>
        <strain evidence="1 2">DSM 18034</strain>
    </source>
</reference>
<proteinExistence type="predicted"/>
<sequence>MNVTFEIAGPSCDLALHPISESTARKIADFGRGIYKQKYLSWWRKGNTATYGMRYCPDCCVRVFVDSEAVPFDETRITQDVTTMRRRLYLNSRAKFLAVLGFDDEFCRFRWKWNDIQEFDPAKFTFNVQRWDRVMGEPNYFVIDNVLYDGRWADAEDWCDPEGFTLIDPIVIDLEEVRRELAQEHRVPELA</sequence>
<dbReference type="OrthoDB" id="5450134at2"/>
<dbReference type="Proteomes" id="UP000189733">
    <property type="component" value="Unassembled WGS sequence"/>
</dbReference>
<name>A0A1T4VI42_9BACT</name>
<organism evidence="1 2">
    <name type="scientific">Desulfobaculum bizertense DSM 18034</name>
    <dbReference type="NCBI Taxonomy" id="1121442"/>
    <lineage>
        <taxon>Bacteria</taxon>
        <taxon>Pseudomonadati</taxon>
        <taxon>Thermodesulfobacteriota</taxon>
        <taxon>Desulfovibrionia</taxon>
        <taxon>Desulfovibrionales</taxon>
        <taxon>Desulfovibrionaceae</taxon>
        <taxon>Desulfobaculum</taxon>
    </lineage>
</organism>
<gene>
    <name evidence="1" type="ORF">SAMN02745702_00369</name>
</gene>
<dbReference type="RefSeq" id="WP_078683680.1">
    <property type="nucleotide sequence ID" value="NZ_FUYA01000001.1"/>
</dbReference>
<dbReference type="STRING" id="1121442.SAMN02745702_00369"/>
<evidence type="ECO:0000313" key="1">
    <source>
        <dbReference type="EMBL" id="SKA64612.1"/>
    </source>
</evidence>
<dbReference type="EMBL" id="FUYA01000001">
    <property type="protein sequence ID" value="SKA64612.1"/>
    <property type="molecule type" value="Genomic_DNA"/>
</dbReference>